<comment type="similarity">
    <text evidence="1">Belongs to the SMC family. SMC5 subfamily.</text>
</comment>
<dbReference type="GO" id="GO:0003697">
    <property type="term" value="F:single-stranded DNA binding"/>
    <property type="evidence" value="ECO:0007669"/>
    <property type="project" value="TreeGrafter"/>
</dbReference>
<dbReference type="EnsemblMetazoa" id="Aqu2.1.03050_001">
    <property type="protein sequence ID" value="Aqu2.1.03050_001"/>
    <property type="gene ID" value="Aqu2.1.03050"/>
</dbReference>
<dbReference type="PANTHER" id="PTHR45916">
    <property type="entry name" value="STRUCTURAL MAINTENANCE OF CHROMOSOMES PROTEIN 5"/>
    <property type="match status" value="1"/>
</dbReference>
<dbReference type="GO" id="GO:0005634">
    <property type="term" value="C:nucleus"/>
    <property type="evidence" value="ECO:0007669"/>
    <property type="project" value="TreeGrafter"/>
</dbReference>
<accession>A0A1X7SM02</accession>
<dbReference type="GO" id="GO:0000724">
    <property type="term" value="P:double-strand break repair via homologous recombination"/>
    <property type="evidence" value="ECO:0007669"/>
    <property type="project" value="TreeGrafter"/>
</dbReference>
<dbReference type="Gene3D" id="3.40.50.300">
    <property type="entry name" value="P-loop containing nucleotide triphosphate hydrolases"/>
    <property type="match status" value="1"/>
</dbReference>
<dbReference type="GO" id="GO:0030915">
    <property type="term" value="C:Smc5-Smc6 complex"/>
    <property type="evidence" value="ECO:0007669"/>
    <property type="project" value="TreeGrafter"/>
</dbReference>
<dbReference type="PANTHER" id="PTHR45916:SF1">
    <property type="entry name" value="STRUCTURAL MAINTENANCE OF CHROMOSOMES PROTEIN 5"/>
    <property type="match status" value="1"/>
</dbReference>
<dbReference type="eggNOG" id="KOG0979">
    <property type="taxonomic scope" value="Eukaryota"/>
</dbReference>
<reference evidence="4" key="1">
    <citation type="submission" date="2017-05" db="UniProtKB">
        <authorList>
            <consortium name="EnsemblMetazoa"/>
        </authorList>
    </citation>
    <scope>IDENTIFICATION</scope>
</reference>
<dbReference type="STRING" id="400682.A0A1X7SM02"/>
<dbReference type="SUPFAM" id="SSF52540">
    <property type="entry name" value="P-loop containing nucleoside triphosphate hydrolases"/>
    <property type="match status" value="1"/>
</dbReference>
<name>A0A1X7SM02_AMPQE</name>
<evidence type="ECO:0000256" key="2">
    <source>
        <dbReference type="ARBA" id="ARBA00018687"/>
    </source>
</evidence>
<dbReference type="InterPro" id="IPR027417">
    <property type="entry name" value="P-loop_NTPase"/>
</dbReference>
<evidence type="ECO:0000313" key="4">
    <source>
        <dbReference type="EnsemblMetazoa" id="Aqu2.1.03050_001"/>
    </source>
</evidence>
<sequence length="95" mass="10969">DFKKYGVQIKVKFCSEESLHVLDARHQSGGERSVSTMLYLMALQDITNCPFRVVDEINQGMDSINERSVFNQIVRTVNQRDTPQYFVLTPKVMII</sequence>
<protein>
    <recommendedName>
        <fullName evidence="2">Structural maintenance of chromosomes protein 5</fullName>
    </recommendedName>
</protein>
<evidence type="ECO:0000256" key="3">
    <source>
        <dbReference type="ARBA" id="ARBA00023054"/>
    </source>
</evidence>
<keyword evidence="3" id="KW-0175">Coiled coil</keyword>
<dbReference type="InParanoid" id="A0A1X7SM02"/>
<dbReference type="OrthoDB" id="10254973at2759"/>
<organism evidence="4">
    <name type="scientific">Amphimedon queenslandica</name>
    <name type="common">Sponge</name>
    <dbReference type="NCBI Taxonomy" id="400682"/>
    <lineage>
        <taxon>Eukaryota</taxon>
        <taxon>Metazoa</taxon>
        <taxon>Porifera</taxon>
        <taxon>Demospongiae</taxon>
        <taxon>Heteroscleromorpha</taxon>
        <taxon>Haplosclerida</taxon>
        <taxon>Niphatidae</taxon>
        <taxon>Amphimedon</taxon>
    </lineage>
</organism>
<evidence type="ECO:0000256" key="1">
    <source>
        <dbReference type="ARBA" id="ARBA00010171"/>
    </source>
</evidence>
<proteinExistence type="inferred from homology"/>
<dbReference type="AlphaFoldDB" id="A0A1X7SM02"/>